<sequence length="760" mass="85263">MSQGQDAKLFQRGKIQEFRAELLAAESKDKKFAKRKMVLKKIVANITMGNDMSPLFTDVVQCLGTPLLEIKKMVYLFLVSYGRSKPDQIHLVIPSFLQDCNDRNPVIRALAIRTMSYIPIPVVTEAMTEQLRHCLKDKDPYVRKTAAICVAKLYATDPRKAERGGFVEMLRDLLVDPNATVVSNAVAALSEIGDRQDGVTFKLNFHIANKLLTALGESSEWGQIYILDSLLRFVPDDTKDAEILAERIIVQMQHANSAVVLTTIKILLYLMNYMDNRKLVDHICKKMGPPLVTILSSGPEVQYVALRNILLIIQRRPTVLRNDVKVFFCKYNDPIYLKLAKLEIMYRLAREENAREVLAELEEYASEVDVDFVRKAVRSIGRLAIKVKPAADSCIQSLLKLIESKVSYVVQEAIIVTKDIFRRYPGQYEGIIPTLCENLDLLDEPEAKAAMIWIIGQFANRIDNADELMDDLVYSFLEEPTEVQLALLTASVKLFIYKSSSETAKQLVHKVLKWTTEEIDNPDLRDRGFMYWRLLAINPAVAGEIVLVEKPAITTDSDRMDRGALDQLLLHAGTLGSIYHKNPETFIRGATGRQLVDTPALNPTSRQMLVTVARPNVPTPPVKVSGPGPVESHREKKALMRSDTLVETGNLLGEDNQPNVVEDEEEEGEEEEALNPHVKPEQVSQDPYAGLDSAFGNYGDKVDEPQSATSQVSLEGELQQIQQQRQQSLPGPEPAKPRKNAKFRQSIAAFNQISQLGLGL</sequence>
<dbReference type="EMBL" id="MU117965">
    <property type="protein sequence ID" value="KAF9653094.1"/>
    <property type="molecule type" value="Genomic_DNA"/>
</dbReference>
<dbReference type="Proteomes" id="UP000886501">
    <property type="component" value="Unassembled WGS sequence"/>
</dbReference>
<comment type="caution">
    <text evidence="1">The sequence shown here is derived from an EMBL/GenBank/DDBJ whole genome shotgun (WGS) entry which is preliminary data.</text>
</comment>
<evidence type="ECO:0000313" key="1">
    <source>
        <dbReference type="EMBL" id="KAF9653094.1"/>
    </source>
</evidence>
<organism evidence="1 2">
    <name type="scientific">Thelephora ganbajun</name>
    <name type="common">Ganba fungus</name>
    <dbReference type="NCBI Taxonomy" id="370292"/>
    <lineage>
        <taxon>Eukaryota</taxon>
        <taxon>Fungi</taxon>
        <taxon>Dikarya</taxon>
        <taxon>Basidiomycota</taxon>
        <taxon>Agaricomycotina</taxon>
        <taxon>Agaricomycetes</taxon>
        <taxon>Thelephorales</taxon>
        <taxon>Thelephoraceae</taxon>
        <taxon>Thelephora</taxon>
    </lineage>
</organism>
<reference evidence="1" key="2">
    <citation type="journal article" date="2020" name="Nat. Commun.">
        <title>Large-scale genome sequencing of mycorrhizal fungi provides insights into the early evolution of symbiotic traits.</title>
        <authorList>
            <person name="Miyauchi S."/>
            <person name="Kiss E."/>
            <person name="Kuo A."/>
            <person name="Drula E."/>
            <person name="Kohler A."/>
            <person name="Sanchez-Garcia M."/>
            <person name="Morin E."/>
            <person name="Andreopoulos B."/>
            <person name="Barry K.W."/>
            <person name="Bonito G."/>
            <person name="Buee M."/>
            <person name="Carver A."/>
            <person name="Chen C."/>
            <person name="Cichocki N."/>
            <person name="Clum A."/>
            <person name="Culley D."/>
            <person name="Crous P.W."/>
            <person name="Fauchery L."/>
            <person name="Girlanda M."/>
            <person name="Hayes R.D."/>
            <person name="Keri Z."/>
            <person name="LaButti K."/>
            <person name="Lipzen A."/>
            <person name="Lombard V."/>
            <person name="Magnuson J."/>
            <person name="Maillard F."/>
            <person name="Murat C."/>
            <person name="Nolan M."/>
            <person name="Ohm R.A."/>
            <person name="Pangilinan J."/>
            <person name="Pereira M.F."/>
            <person name="Perotto S."/>
            <person name="Peter M."/>
            <person name="Pfister S."/>
            <person name="Riley R."/>
            <person name="Sitrit Y."/>
            <person name="Stielow J.B."/>
            <person name="Szollosi G."/>
            <person name="Zifcakova L."/>
            <person name="Stursova M."/>
            <person name="Spatafora J.W."/>
            <person name="Tedersoo L."/>
            <person name="Vaario L.M."/>
            <person name="Yamada A."/>
            <person name="Yan M."/>
            <person name="Wang P."/>
            <person name="Xu J."/>
            <person name="Bruns T."/>
            <person name="Baldrian P."/>
            <person name="Vilgalys R."/>
            <person name="Dunand C."/>
            <person name="Henrissat B."/>
            <person name="Grigoriev I.V."/>
            <person name="Hibbett D."/>
            <person name="Nagy L.G."/>
            <person name="Martin F.M."/>
        </authorList>
    </citation>
    <scope>NUCLEOTIDE SEQUENCE</scope>
    <source>
        <strain evidence="1">P2</strain>
    </source>
</reference>
<reference evidence="1" key="1">
    <citation type="submission" date="2019-10" db="EMBL/GenBank/DDBJ databases">
        <authorList>
            <consortium name="DOE Joint Genome Institute"/>
            <person name="Kuo A."/>
            <person name="Miyauchi S."/>
            <person name="Kiss E."/>
            <person name="Drula E."/>
            <person name="Kohler A."/>
            <person name="Sanchez-Garcia M."/>
            <person name="Andreopoulos B."/>
            <person name="Barry K.W."/>
            <person name="Bonito G."/>
            <person name="Buee M."/>
            <person name="Carver A."/>
            <person name="Chen C."/>
            <person name="Cichocki N."/>
            <person name="Clum A."/>
            <person name="Culley D."/>
            <person name="Crous P.W."/>
            <person name="Fauchery L."/>
            <person name="Girlanda M."/>
            <person name="Hayes R."/>
            <person name="Keri Z."/>
            <person name="Labutti K."/>
            <person name="Lipzen A."/>
            <person name="Lombard V."/>
            <person name="Magnuson J."/>
            <person name="Maillard F."/>
            <person name="Morin E."/>
            <person name="Murat C."/>
            <person name="Nolan M."/>
            <person name="Ohm R."/>
            <person name="Pangilinan J."/>
            <person name="Pereira M."/>
            <person name="Perotto S."/>
            <person name="Peter M."/>
            <person name="Riley R."/>
            <person name="Sitrit Y."/>
            <person name="Stielow B."/>
            <person name="Szollosi G."/>
            <person name="Zifcakova L."/>
            <person name="Stursova M."/>
            <person name="Spatafora J.W."/>
            <person name="Tedersoo L."/>
            <person name="Vaario L.-M."/>
            <person name="Yamada A."/>
            <person name="Yan M."/>
            <person name="Wang P."/>
            <person name="Xu J."/>
            <person name="Bruns T."/>
            <person name="Baldrian P."/>
            <person name="Vilgalys R."/>
            <person name="Henrissat B."/>
            <person name="Grigoriev I.V."/>
            <person name="Hibbett D."/>
            <person name="Nagy L.G."/>
            <person name="Martin F.M."/>
        </authorList>
    </citation>
    <scope>NUCLEOTIDE SEQUENCE</scope>
    <source>
        <strain evidence="1">P2</strain>
    </source>
</reference>
<proteinExistence type="predicted"/>
<gene>
    <name evidence="1" type="ORF">BDM02DRAFT_3135915</name>
</gene>
<name>A0ACB6ZUH0_THEGA</name>
<protein>
    <submittedName>
        <fullName evidence="1">Adaptor protein complex beta subunit</fullName>
    </submittedName>
</protein>
<keyword evidence="2" id="KW-1185">Reference proteome</keyword>
<accession>A0ACB6ZUH0</accession>
<evidence type="ECO:0000313" key="2">
    <source>
        <dbReference type="Proteomes" id="UP000886501"/>
    </source>
</evidence>